<feature type="compositionally biased region" description="Acidic residues" evidence="1">
    <location>
        <begin position="130"/>
        <end position="140"/>
    </location>
</feature>
<feature type="region of interest" description="Disordered" evidence="1">
    <location>
        <begin position="1"/>
        <end position="36"/>
    </location>
</feature>
<feature type="region of interest" description="Disordered" evidence="1">
    <location>
        <begin position="93"/>
        <end position="147"/>
    </location>
</feature>
<dbReference type="EMBL" id="JBAHYK010000744">
    <property type="protein sequence ID" value="KAL0571587.1"/>
    <property type="molecule type" value="Genomic_DNA"/>
</dbReference>
<name>A0ABR3F8I1_9AGAR</name>
<gene>
    <name evidence="2" type="ORF">V5O48_010366</name>
</gene>
<reference evidence="2 3" key="1">
    <citation type="submission" date="2024-02" db="EMBL/GenBank/DDBJ databases">
        <title>A draft genome for the cacao thread blight pathogen Marasmius crinis-equi.</title>
        <authorList>
            <person name="Cohen S.P."/>
            <person name="Baruah I.K."/>
            <person name="Amoako-Attah I."/>
            <person name="Bukari Y."/>
            <person name="Meinhardt L.W."/>
            <person name="Bailey B.A."/>
        </authorList>
    </citation>
    <scope>NUCLEOTIDE SEQUENCE [LARGE SCALE GENOMIC DNA]</scope>
    <source>
        <strain evidence="2 3">GH-76</strain>
    </source>
</reference>
<keyword evidence="3" id="KW-1185">Reference proteome</keyword>
<protein>
    <submittedName>
        <fullName evidence="2">Uncharacterized protein</fullName>
    </submittedName>
</protein>
<dbReference type="Proteomes" id="UP001465976">
    <property type="component" value="Unassembled WGS sequence"/>
</dbReference>
<comment type="caution">
    <text evidence="2">The sequence shown here is derived from an EMBL/GenBank/DDBJ whole genome shotgun (WGS) entry which is preliminary data.</text>
</comment>
<organism evidence="2 3">
    <name type="scientific">Marasmius crinis-equi</name>
    <dbReference type="NCBI Taxonomy" id="585013"/>
    <lineage>
        <taxon>Eukaryota</taxon>
        <taxon>Fungi</taxon>
        <taxon>Dikarya</taxon>
        <taxon>Basidiomycota</taxon>
        <taxon>Agaricomycotina</taxon>
        <taxon>Agaricomycetes</taxon>
        <taxon>Agaricomycetidae</taxon>
        <taxon>Agaricales</taxon>
        <taxon>Marasmiineae</taxon>
        <taxon>Marasmiaceae</taxon>
        <taxon>Marasmius</taxon>
    </lineage>
</organism>
<feature type="non-terminal residue" evidence="2">
    <location>
        <position position="147"/>
    </location>
</feature>
<proteinExistence type="predicted"/>
<accession>A0ABR3F8I1</accession>
<sequence length="147" mass="17373">MNAWQTILNEKRRPSNKKPKKYPIREHQTEATGELNHAFPTQHLHLPWLSKLDEFESRTTRLDEEKKQLAEELENTRREHSQALLKLDFAQRRLKRPTQANLEQLREEESEANSENDRERLSKRFKAGAEEEAEEAEVDELLSSANE</sequence>
<evidence type="ECO:0000256" key="1">
    <source>
        <dbReference type="SAM" id="MobiDB-lite"/>
    </source>
</evidence>
<evidence type="ECO:0000313" key="2">
    <source>
        <dbReference type="EMBL" id="KAL0571587.1"/>
    </source>
</evidence>
<evidence type="ECO:0000313" key="3">
    <source>
        <dbReference type="Proteomes" id="UP001465976"/>
    </source>
</evidence>